<dbReference type="Proteomes" id="UP000010808">
    <property type="component" value="Chromosome"/>
</dbReference>
<dbReference type="PANTHER" id="PTHR44591">
    <property type="entry name" value="STRESS RESPONSE REGULATOR PROTEIN 1"/>
    <property type="match status" value="1"/>
</dbReference>
<dbReference type="AlphaFoldDB" id="L0RGE3"/>
<dbReference type="OrthoDB" id="5456285at2"/>
<dbReference type="PATRIC" id="fig|1121451.3.peg.3224"/>
<gene>
    <name evidence="4" type="ORF">DESAM_23018</name>
</gene>
<sequence length="121" mass="13546">MYKVLIAEDDKISQKLAARFVSDLGHMPFVSPHGKHAYEALKAENDFDILVTDIMMPEMDGRQLVQTLRGDSQFMDMPIVIMSAVVGVSDISNLLALGATYFLPKPIDKAEFDEVIKRCLK</sequence>
<dbReference type="InterPro" id="IPR011006">
    <property type="entry name" value="CheY-like_superfamily"/>
</dbReference>
<dbReference type="eggNOG" id="COG0745">
    <property type="taxonomic scope" value="Bacteria"/>
</dbReference>
<dbReference type="RefSeq" id="WP_015337882.1">
    <property type="nucleotide sequence ID" value="NC_020055.1"/>
</dbReference>
<reference evidence="4 5" key="1">
    <citation type="submission" date="2012-10" db="EMBL/GenBank/DDBJ databases">
        <authorList>
            <person name="Genoscope - CEA"/>
        </authorList>
    </citation>
    <scope>NUCLEOTIDE SEQUENCE [LARGE SCALE GENOMIC DNA]</scope>
    <source>
        <strain evidence="5">AM13 / DSM 14728</strain>
    </source>
</reference>
<dbReference type="InterPro" id="IPR050595">
    <property type="entry name" value="Bact_response_regulator"/>
</dbReference>
<evidence type="ECO:0000313" key="5">
    <source>
        <dbReference type="Proteomes" id="UP000010808"/>
    </source>
</evidence>
<dbReference type="PROSITE" id="PS50110">
    <property type="entry name" value="RESPONSE_REGULATORY"/>
    <property type="match status" value="1"/>
</dbReference>
<dbReference type="InterPro" id="IPR001789">
    <property type="entry name" value="Sig_transdc_resp-reg_receiver"/>
</dbReference>
<dbReference type="HOGENOM" id="CLU_000445_69_17_7"/>
<feature type="domain" description="Response regulatory" evidence="3">
    <location>
        <begin position="3"/>
        <end position="120"/>
    </location>
</feature>
<dbReference type="Pfam" id="PF00072">
    <property type="entry name" value="Response_reg"/>
    <property type="match status" value="1"/>
</dbReference>
<proteinExistence type="predicted"/>
<dbReference type="CDD" id="cd17546">
    <property type="entry name" value="REC_hyHK_CKI1_RcsC-like"/>
    <property type="match status" value="1"/>
</dbReference>
<accession>L0RGE3</accession>
<dbReference type="SUPFAM" id="SSF52172">
    <property type="entry name" value="CheY-like"/>
    <property type="match status" value="1"/>
</dbReference>
<protein>
    <submittedName>
        <fullName evidence="4">Response regulator receiver protein</fullName>
    </submittedName>
</protein>
<evidence type="ECO:0000256" key="2">
    <source>
        <dbReference type="PROSITE-ProRule" id="PRU00169"/>
    </source>
</evidence>
<dbReference type="GO" id="GO:0000160">
    <property type="term" value="P:phosphorelay signal transduction system"/>
    <property type="evidence" value="ECO:0007669"/>
    <property type="project" value="InterPro"/>
</dbReference>
<name>L0RGE3_9BACT</name>
<dbReference type="STRING" id="1121451.DESAM_23018"/>
<keyword evidence="5" id="KW-1185">Reference proteome</keyword>
<dbReference type="EMBL" id="FO203522">
    <property type="protein sequence ID" value="CCO25285.1"/>
    <property type="molecule type" value="Genomic_DNA"/>
</dbReference>
<evidence type="ECO:0000313" key="4">
    <source>
        <dbReference type="EMBL" id="CCO25285.1"/>
    </source>
</evidence>
<evidence type="ECO:0000259" key="3">
    <source>
        <dbReference type="PROSITE" id="PS50110"/>
    </source>
</evidence>
<keyword evidence="1 2" id="KW-0597">Phosphoprotein</keyword>
<feature type="modified residue" description="4-aspartylphosphate" evidence="2">
    <location>
        <position position="53"/>
    </location>
</feature>
<dbReference type="PANTHER" id="PTHR44591:SF3">
    <property type="entry name" value="RESPONSE REGULATORY DOMAIN-CONTAINING PROTEIN"/>
    <property type="match status" value="1"/>
</dbReference>
<evidence type="ECO:0000256" key="1">
    <source>
        <dbReference type="ARBA" id="ARBA00022553"/>
    </source>
</evidence>
<dbReference type="SMART" id="SM00448">
    <property type="entry name" value="REC"/>
    <property type="match status" value="1"/>
</dbReference>
<dbReference type="Gene3D" id="3.40.50.2300">
    <property type="match status" value="1"/>
</dbReference>
<organism evidence="4 5">
    <name type="scientific">Maridesulfovibrio hydrothermalis AM13 = DSM 14728</name>
    <dbReference type="NCBI Taxonomy" id="1121451"/>
    <lineage>
        <taxon>Bacteria</taxon>
        <taxon>Pseudomonadati</taxon>
        <taxon>Thermodesulfobacteriota</taxon>
        <taxon>Desulfovibrionia</taxon>
        <taxon>Desulfovibrionales</taxon>
        <taxon>Desulfovibrionaceae</taxon>
        <taxon>Maridesulfovibrio</taxon>
    </lineage>
</organism>
<dbReference type="KEGG" id="dhy:DESAM_23018"/>